<protein>
    <submittedName>
        <fullName evidence="1">Uncharacterized protein</fullName>
    </submittedName>
</protein>
<accession>A0ACC0KTS0</accession>
<evidence type="ECO:0000313" key="2">
    <source>
        <dbReference type="Proteomes" id="UP001064048"/>
    </source>
</evidence>
<dbReference type="EMBL" id="CM046123">
    <property type="protein sequence ID" value="KAI8439688.1"/>
    <property type="molecule type" value="Genomic_DNA"/>
</dbReference>
<gene>
    <name evidence="1" type="ORF">MSG28_013382</name>
</gene>
<proteinExistence type="predicted"/>
<sequence>MERKRQRCVYVTARQKKKLIELITKNPELIACKVKQGFTYKDSQKLWQNIAAECNALAGARKTWKQWRKTWQDLKSKTKKRNSDVNRDLPTVTLTPAEQEVLGIKDSPRRSESPQPPPEFVPLDQEMMQEHSYSNDIDFTGSMSEPESPPETKVFTAERTKKVKHHSKLKNSKHSDCYFNCDSLTNMEQKKLQVKEDYLKFKKDYLRQKLKLIKEQTEALKSIARELSK</sequence>
<comment type="caution">
    <text evidence="1">The sequence shown here is derived from an EMBL/GenBank/DDBJ whole genome shotgun (WGS) entry which is preliminary data.</text>
</comment>
<organism evidence="1 2">
    <name type="scientific">Choristoneura fumiferana</name>
    <name type="common">Spruce budworm moth</name>
    <name type="synonym">Archips fumiferana</name>
    <dbReference type="NCBI Taxonomy" id="7141"/>
    <lineage>
        <taxon>Eukaryota</taxon>
        <taxon>Metazoa</taxon>
        <taxon>Ecdysozoa</taxon>
        <taxon>Arthropoda</taxon>
        <taxon>Hexapoda</taxon>
        <taxon>Insecta</taxon>
        <taxon>Pterygota</taxon>
        <taxon>Neoptera</taxon>
        <taxon>Endopterygota</taxon>
        <taxon>Lepidoptera</taxon>
        <taxon>Glossata</taxon>
        <taxon>Ditrysia</taxon>
        <taxon>Tortricoidea</taxon>
        <taxon>Tortricidae</taxon>
        <taxon>Tortricinae</taxon>
        <taxon>Choristoneura</taxon>
    </lineage>
</organism>
<evidence type="ECO:0000313" key="1">
    <source>
        <dbReference type="EMBL" id="KAI8439688.1"/>
    </source>
</evidence>
<dbReference type="Proteomes" id="UP001064048">
    <property type="component" value="Chromosome 23"/>
</dbReference>
<name>A0ACC0KTS0_CHOFU</name>
<keyword evidence="2" id="KW-1185">Reference proteome</keyword>
<reference evidence="1 2" key="1">
    <citation type="journal article" date="2022" name="Genome Biol. Evol.">
        <title>The Spruce Budworm Genome: Reconstructing the Evolutionary History of Antifreeze Proteins.</title>
        <authorList>
            <person name="Beliveau C."/>
            <person name="Gagne P."/>
            <person name="Picq S."/>
            <person name="Vernygora O."/>
            <person name="Keeling C.I."/>
            <person name="Pinkney K."/>
            <person name="Doucet D."/>
            <person name="Wen F."/>
            <person name="Johnston J.S."/>
            <person name="Maaroufi H."/>
            <person name="Boyle B."/>
            <person name="Laroche J."/>
            <person name="Dewar K."/>
            <person name="Juretic N."/>
            <person name="Blackburn G."/>
            <person name="Nisole A."/>
            <person name="Brunet B."/>
            <person name="Brandao M."/>
            <person name="Lumley L."/>
            <person name="Duan J."/>
            <person name="Quan G."/>
            <person name="Lucarotti C.J."/>
            <person name="Roe A.D."/>
            <person name="Sperling F.A.H."/>
            <person name="Levesque R.C."/>
            <person name="Cusson M."/>
        </authorList>
    </citation>
    <scope>NUCLEOTIDE SEQUENCE [LARGE SCALE GENOMIC DNA]</scope>
    <source>
        <strain evidence="1">Glfc:IPQL:Cfum</strain>
    </source>
</reference>